<dbReference type="Gene3D" id="1.10.10.1130">
    <property type="entry name" value="Uncharacterised protein PF10982, DUF2789"/>
    <property type="match status" value="1"/>
</dbReference>
<accession>A0AAE3N5F7</accession>
<name>A0AAE3N5F7_9BURK</name>
<dbReference type="AlphaFoldDB" id="A0AAE3N5F7"/>
<organism evidence="1 2">
    <name type="scientific">Xenophilus arseniciresistens</name>
    <dbReference type="NCBI Taxonomy" id="1283306"/>
    <lineage>
        <taxon>Bacteria</taxon>
        <taxon>Pseudomonadati</taxon>
        <taxon>Pseudomonadota</taxon>
        <taxon>Betaproteobacteria</taxon>
        <taxon>Burkholderiales</taxon>
        <taxon>Comamonadaceae</taxon>
        <taxon>Xenophilus</taxon>
    </lineage>
</organism>
<dbReference type="Proteomes" id="UP001212602">
    <property type="component" value="Unassembled WGS sequence"/>
</dbReference>
<dbReference type="EMBL" id="JAQIPB010000001">
    <property type="protein sequence ID" value="MDA7415218.1"/>
    <property type="molecule type" value="Genomic_DNA"/>
</dbReference>
<dbReference type="InterPro" id="IPR038086">
    <property type="entry name" value="DUF2789_sf"/>
</dbReference>
<protein>
    <submittedName>
        <fullName evidence="1">DUF2789 domain-containing protein</fullName>
    </submittedName>
</protein>
<comment type="caution">
    <text evidence="1">The sequence shown here is derived from an EMBL/GenBank/DDBJ whole genome shotgun (WGS) entry which is preliminary data.</text>
</comment>
<dbReference type="Pfam" id="PF10982">
    <property type="entry name" value="DUF2789"/>
    <property type="match status" value="1"/>
</dbReference>
<proteinExistence type="predicted"/>
<dbReference type="RefSeq" id="WP_271426479.1">
    <property type="nucleotide sequence ID" value="NZ_JAQIPB010000001.1"/>
</dbReference>
<reference evidence="1" key="1">
    <citation type="submission" date="2023-01" db="EMBL/GenBank/DDBJ databases">
        <title>Xenophilus mangrovi sp. nov., isolated from soil of Mangrove nature reserve.</title>
        <authorList>
            <person name="Xu S."/>
            <person name="Liu Z."/>
            <person name="Xu Y."/>
        </authorList>
    </citation>
    <scope>NUCLEOTIDE SEQUENCE</scope>
    <source>
        <strain evidence="1">YW8</strain>
    </source>
</reference>
<evidence type="ECO:0000313" key="1">
    <source>
        <dbReference type="EMBL" id="MDA7415218.1"/>
    </source>
</evidence>
<dbReference type="InterPro" id="IPR021250">
    <property type="entry name" value="DUF2789"/>
</dbReference>
<sequence length="86" mass="9535">MNTAEPRMSNLFLQLGLDASDPAIADFIRTHQLPAAQNIVDAPFWSEAQRQFLAEQIKSDAGWTLVVDQLNESLHEDAVKQQTGLA</sequence>
<evidence type="ECO:0000313" key="2">
    <source>
        <dbReference type="Proteomes" id="UP001212602"/>
    </source>
</evidence>
<keyword evidence="2" id="KW-1185">Reference proteome</keyword>
<gene>
    <name evidence="1" type="ORF">PGB34_02470</name>
</gene>